<dbReference type="Pfam" id="PF17932">
    <property type="entry name" value="TetR_C_24"/>
    <property type="match status" value="1"/>
</dbReference>
<dbReference type="InterPro" id="IPR001647">
    <property type="entry name" value="HTH_TetR"/>
</dbReference>
<evidence type="ECO:0000259" key="6">
    <source>
        <dbReference type="PROSITE" id="PS50977"/>
    </source>
</evidence>
<evidence type="ECO:0000256" key="1">
    <source>
        <dbReference type="ARBA" id="ARBA00022491"/>
    </source>
</evidence>
<dbReference type="SUPFAM" id="SSF48498">
    <property type="entry name" value="Tetracyclin repressor-like, C-terminal domain"/>
    <property type="match status" value="1"/>
</dbReference>
<dbReference type="PANTHER" id="PTHR30055:SF175">
    <property type="entry name" value="HTH-TYPE TRANSCRIPTIONAL REPRESSOR KSTR2"/>
    <property type="match status" value="1"/>
</dbReference>
<protein>
    <submittedName>
        <fullName evidence="7">Transcriptional regulator, TetR family</fullName>
    </submittedName>
</protein>
<evidence type="ECO:0000256" key="4">
    <source>
        <dbReference type="ARBA" id="ARBA00023163"/>
    </source>
</evidence>
<keyword evidence="4" id="KW-0804">Transcription</keyword>
<keyword evidence="3 5" id="KW-0238">DNA-binding</keyword>
<dbReference type="SUPFAM" id="SSF46689">
    <property type="entry name" value="Homeodomain-like"/>
    <property type="match status" value="1"/>
</dbReference>
<evidence type="ECO:0000313" key="7">
    <source>
        <dbReference type="EMBL" id="SMO97701.1"/>
    </source>
</evidence>
<dbReference type="AlphaFoldDB" id="A0A521FQF5"/>
<accession>A0A521FQF5</accession>
<evidence type="ECO:0000256" key="3">
    <source>
        <dbReference type="ARBA" id="ARBA00023125"/>
    </source>
</evidence>
<proteinExistence type="predicted"/>
<evidence type="ECO:0000256" key="2">
    <source>
        <dbReference type="ARBA" id="ARBA00023015"/>
    </source>
</evidence>
<sequence>MPRWANAVPNRAEQQDLKRKAIIREAARIFSRRGCHGATLDDVADRLGVTKPALYRYVRNKHDLLFACHEEAMDIGDKALESGAAQGTTGLQKVRIAMTAYLSEMIGELGVPVLILEENALQGVEAETIYARRDAFETRLRGLVELGVQDGSILPLNPKLAVFMLLGSVHWVTKWYKPDGAWSADDVSDALIELATRSLAANPAHELSASIHIAAPVPLKPGPN</sequence>
<feature type="domain" description="HTH tetR-type" evidence="6">
    <location>
        <begin position="16"/>
        <end position="76"/>
    </location>
</feature>
<dbReference type="InterPro" id="IPR050109">
    <property type="entry name" value="HTH-type_TetR-like_transc_reg"/>
</dbReference>
<reference evidence="7 8" key="1">
    <citation type="submission" date="2017-05" db="EMBL/GenBank/DDBJ databases">
        <authorList>
            <person name="Varghese N."/>
            <person name="Submissions S."/>
        </authorList>
    </citation>
    <scope>NUCLEOTIDE SEQUENCE [LARGE SCALE GENOMIC DNA]</scope>
    <source>
        <strain evidence="7 8">DSM 29506</strain>
    </source>
</reference>
<gene>
    <name evidence="7" type="ORF">SAMN06265173_13828</name>
</gene>
<dbReference type="Gene3D" id="1.10.10.60">
    <property type="entry name" value="Homeodomain-like"/>
    <property type="match status" value="1"/>
</dbReference>
<name>A0A521FQF5_9RHOB</name>
<dbReference type="InterPro" id="IPR036271">
    <property type="entry name" value="Tet_transcr_reg_TetR-rel_C_sf"/>
</dbReference>
<dbReference type="GO" id="GO:0003700">
    <property type="term" value="F:DNA-binding transcription factor activity"/>
    <property type="evidence" value="ECO:0007669"/>
    <property type="project" value="TreeGrafter"/>
</dbReference>
<keyword evidence="1" id="KW-0678">Repressor</keyword>
<dbReference type="PANTHER" id="PTHR30055">
    <property type="entry name" value="HTH-TYPE TRANSCRIPTIONAL REGULATOR RUTR"/>
    <property type="match status" value="1"/>
</dbReference>
<evidence type="ECO:0000313" key="8">
    <source>
        <dbReference type="Proteomes" id="UP000316030"/>
    </source>
</evidence>
<dbReference type="PROSITE" id="PS50977">
    <property type="entry name" value="HTH_TETR_2"/>
    <property type="match status" value="1"/>
</dbReference>
<dbReference type="PRINTS" id="PR00455">
    <property type="entry name" value="HTHTETR"/>
</dbReference>
<dbReference type="InterPro" id="IPR041490">
    <property type="entry name" value="KstR2_TetR_C"/>
</dbReference>
<feature type="DNA-binding region" description="H-T-H motif" evidence="5">
    <location>
        <begin position="39"/>
        <end position="58"/>
    </location>
</feature>
<dbReference type="Gene3D" id="1.10.357.10">
    <property type="entry name" value="Tetracycline Repressor, domain 2"/>
    <property type="match status" value="1"/>
</dbReference>
<organism evidence="7 8">
    <name type="scientific">Thalassovita litoralis</name>
    <dbReference type="NCBI Taxonomy" id="1010611"/>
    <lineage>
        <taxon>Bacteria</taxon>
        <taxon>Pseudomonadati</taxon>
        <taxon>Pseudomonadota</taxon>
        <taxon>Alphaproteobacteria</taxon>
        <taxon>Rhodobacterales</taxon>
        <taxon>Roseobacteraceae</taxon>
        <taxon>Thalassovita</taxon>
    </lineage>
</organism>
<evidence type="ECO:0000256" key="5">
    <source>
        <dbReference type="PROSITE-ProRule" id="PRU00335"/>
    </source>
</evidence>
<dbReference type="Proteomes" id="UP000316030">
    <property type="component" value="Unassembled WGS sequence"/>
</dbReference>
<dbReference type="EMBL" id="FXTO01000038">
    <property type="protein sequence ID" value="SMO97701.1"/>
    <property type="molecule type" value="Genomic_DNA"/>
</dbReference>
<dbReference type="Pfam" id="PF00440">
    <property type="entry name" value="TetR_N"/>
    <property type="match status" value="1"/>
</dbReference>
<keyword evidence="8" id="KW-1185">Reference proteome</keyword>
<dbReference type="InterPro" id="IPR009057">
    <property type="entry name" value="Homeodomain-like_sf"/>
</dbReference>
<keyword evidence="2" id="KW-0805">Transcription regulation</keyword>
<dbReference type="RefSeq" id="WP_185959085.1">
    <property type="nucleotide sequence ID" value="NZ_FXTO01000038.1"/>
</dbReference>
<dbReference type="GO" id="GO:0000976">
    <property type="term" value="F:transcription cis-regulatory region binding"/>
    <property type="evidence" value="ECO:0007669"/>
    <property type="project" value="TreeGrafter"/>
</dbReference>